<keyword evidence="9" id="KW-1185">Reference proteome</keyword>
<proteinExistence type="inferred from homology"/>
<comment type="caution">
    <text evidence="8">The sequence shown here is derived from an EMBL/GenBank/DDBJ whole genome shotgun (WGS) entry which is preliminary data.</text>
</comment>
<keyword evidence="2 5" id="KW-0645">Protease</keyword>
<dbReference type="SUPFAM" id="SSF52743">
    <property type="entry name" value="Subtilisin-like"/>
    <property type="match status" value="1"/>
</dbReference>
<dbReference type="Pfam" id="PF00082">
    <property type="entry name" value="Peptidase_S8"/>
    <property type="match status" value="1"/>
</dbReference>
<dbReference type="GO" id="GO:0006508">
    <property type="term" value="P:proteolysis"/>
    <property type="evidence" value="ECO:0007669"/>
    <property type="project" value="UniProtKB-KW"/>
</dbReference>
<dbReference type="InterPro" id="IPR015500">
    <property type="entry name" value="Peptidase_S8_subtilisin-rel"/>
</dbReference>
<dbReference type="RefSeq" id="WP_116041294.1">
    <property type="nucleotide sequence ID" value="NZ_NOJY02000008.1"/>
</dbReference>
<dbReference type="PROSITE" id="PS51892">
    <property type="entry name" value="SUBTILASE"/>
    <property type="match status" value="1"/>
</dbReference>
<keyword evidence="4 5" id="KW-0720">Serine protease</keyword>
<name>A0A371J6G1_9FIRM</name>
<dbReference type="Proteomes" id="UP000215694">
    <property type="component" value="Unassembled WGS sequence"/>
</dbReference>
<comment type="similarity">
    <text evidence="1 5 6">Belongs to the peptidase S8 family.</text>
</comment>
<dbReference type="PANTHER" id="PTHR43399">
    <property type="entry name" value="SUBTILISIN-RELATED"/>
    <property type="match status" value="1"/>
</dbReference>
<feature type="domain" description="Peptidase S8/S53" evidence="7">
    <location>
        <begin position="45"/>
        <end position="301"/>
    </location>
</feature>
<dbReference type="InterPro" id="IPR023827">
    <property type="entry name" value="Peptidase_S8_Asp-AS"/>
</dbReference>
<feature type="active site" description="Charge relay system" evidence="5">
    <location>
        <position position="250"/>
    </location>
</feature>
<evidence type="ECO:0000256" key="2">
    <source>
        <dbReference type="ARBA" id="ARBA00022670"/>
    </source>
</evidence>
<sequence>MTNQNINSVVTDYILEKEIKKINYTIPYGIDLINAPYMWRNGYTGKKVTIAIIDTGCDTRHPDLRGKIIGGKNFTSDDNYNPRIYRDYNGHGTHVAGIIAAGNKKKRGVVGVAPDSKLLVLKALDKNGSGEYSWIIGAIDYAIERKVDIISMSLGGEDDIKELHEAIVRAVCNNILVVAAAGNEGDNLPYTNELSFPGAYKESISVGAIDKNKEPAYFTNSNKEVDVLAPGVNILSTYKNGMYAILSGTSMATPFVSGSLALLIEWSRQEFGRTLDEPELYAQLVKNTVSINIERTIQGNGYVYLDPVTTK</sequence>
<dbReference type="PROSITE" id="PS00137">
    <property type="entry name" value="SUBTILASE_HIS"/>
    <property type="match status" value="1"/>
</dbReference>
<dbReference type="InterPro" id="IPR023828">
    <property type="entry name" value="Peptidase_S8_Ser-AS"/>
</dbReference>
<dbReference type="InterPro" id="IPR000209">
    <property type="entry name" value="Peptidase_S8/S53_dom"/>
</dbReference>
<evidence type="ECO:0000313" key="8">
    <source>
        <dbReference type="EMBL" id="RDY28256.1"/>
    </source>
</evidence>
<evidence type="ECO:0000256" key="6">
    <source>
        <dbReference type="RuleBase" id="RU003355"/>
    </source>
</evidence>
<dbReference type="EMBL" id="NOJY02000008">
    <property type="protein sequence ID" value="RDY28256.1"/>
    <property type="molecule type" value="Genomic_DNA"/>
</dbReference>
<evidence type="ECO:0000256" key="5">
    <source>
        <dbReference type="PROSITE-ProRule" id="PRU01240"/>
    </source>
</evidence>
<protein>
    <submittedName>
        <fullName evidence="8">Serine protease</fullName>
    </submittedName>
</protein>
<dbReference type="AlphaFoldDB" id="A0A371J6G1"/>
<dbReference type="InterPro" id="IPR034202">
    <property type="entry name" value="Subtilisin_Carlsberg-like"/>
</dbReference>
<dbReference type="CDD" id="cd07477">
    <property type="entry name" value="Peptidases_S8_Subtilisin_subset"/>
    <property type="match status" value="1"/>
</dbReference>
<accession>A0A371J6G1</accession>
<dbReference type="InterPro" id="IPR036852">
    <property type="entry name" value="Peptidase_S8/S53_dom_sf"/>
</dbReference>
<feature type="active site" description="Charge relay system" evidence="5">
    <location>
        <position position="54"/>
    </location>
</feature>
<evidence type="ECO:0000313" key="9">
    <source>
        <dbReference type="Proteomes" id="UP000215694"/>
    </source>
</evidence>
<evidence type="ECO:0000256" key="3">
    <source>
        <dbReference type="ARBA" id="ARBA00022801"/>
    </source>
</evidence>
<dbReference type="GO" id="GO:0004252">
    <property type="term" value="F:serine-type endopeptidase activity"/>
    <property type="evidence" value="ECO:0007669"/>
    <property type="project" value="UniProtKB-UniRule"/>
</dbReference>
<dbReference type="Gene3D" id="3.40.50.200">
    <property type="entry name" value="Peptidase S8/S53 domain"/>
    <property type="match status" value="1"/>
</dbReference>
<dbReference type="PROSITE" id="PS00136">
    <property type="entry name" value="SUBTILASE_ASP"/>
    <property type="match status" value="1"/>
</dbReference>
<dbReference type="PROSITE" id="PS00138">
    <property type="entry name" value="SUBTILASE_SER"/>
    <property type="match status" value="1"/>
</dbReference>
<evidence type="ECO:0000256" key="1">
    <source>
        <dbReference type="ARBA" id="ARBA00011073"/>
    </source>
</evidence>
<keyword evidence="3 5" id="KW-0378">Hydrolase</keyword>
<dbReference type="InterPro" id="IPR022398">
    <property type="entry name" value="Peptidase_S8_His-AS"/>
</dbReference>
<organism evidence="8 9">
    <name type="scientific">Romboutsia weinsteinii</name>
    <dbReference type="NCBI Taxonomy" id="2020949"/>
    <lineage>
        <taxon>Bacteria</taxon>
        <taxon>Bacillati</taxon>
        <taxon>Bacillota</taxon>
        <taxon>Clostridia</taxon>
        <taxon>Peptostreptococcales</taxon>
        <taxon>Peptostreptococcaceae</taxon>
        <taxon>Romboutsia</taxon>
    </lineage>
</organism>
<feature type="active site" description="Charge relay system" evidence="5">
    <location>
        <position position="91"/>
    </location>
</feature>
<dbReference type="InterPro" id="IPR051048">
    <property type="entry name" value="Peptidase_S8/S53_subtilisin"/>
</dbReference>
<dbReference type="PANTHER" id="PTHR43399:SF4">
    <property type="entry name" value="CELL WALL-ASSOCIATED PROTEASE"/>
    <property type="match status" value="1"/>
</dbReference>
<evidence type="ECO:0000256" key="4">
    <source>
        <dbReference type="ARBA" id="ARBA00022825"/>
    </source>
</evidence>
<evidence type="ECO:0000259" key="7">
    <source>
        <dbReference type="Pfam" id="PF00082"/>
    </source>
</evidence>
<reference evidence="8 9" key="1">
    <citation type="journal article" date="2017" name="Genome Announc.">
        <title>Draft Genome Sequence of Romboutsia weinsteinii sp. nov. Strain CCRI-19649(T) Isolated from Surface Water.</title>
        <authorList>
            <person name="Maheux A.F."/>
            <person name="Boudreau D.K."/>
            <person name="Berube E."/>
            <person name="Boissinot M."/>
            <person name="Cantin P."/>
            <person name="Raymond F."/>
            <person name="Corbeil J."/>
            <person name="Omar R.F."/>
            <person name="Bergeron M.G."/>
        </authorList>
    </citation>
    <scope>NUCLEOTIDE SEQUENCE [LARGE SCALE GENOMIC DNA]</scope>
    <source>
        <strain evidence="8 9">CCRI-19649</strain>
    </source>
</reference>
<dbReference type="PRINTS" id="PR00723">
    <property type="entry name" value="SUBTILISIN"/>
</dbReference>
<dbReference type="OrthoDB" id="9798386at2"/>
<gene>
    <name evidence="8" type="ORF">CHL78_006630</name>
</gene>